<keyword evidence="1" id="KW-0812">Transmembrane</keyword>
<evidence type="ECO:0000256" key="1">
    <source>
        <dbReference type="SAM" id="Phobius"/>
    </source>
</evidence>
<dbReference type="AlphaFoldDB" id="A0AA86TZA7"/>
<evidence type="ECO:0000313" key="2">
    <source>
        <dbReference type="EMBL" id="CAI9915168.1"/>
    </source>
</evidence>
<protein>
    <submittedName>
        <fullName evidence="4">Hypothetical_protein</fullName>
    </submittedName>
</protein>
<dbReference type="EMBL" id="CAXDID020000707">
    <property type="protein sequence ID" value="CAL6111442.1"/>
    <property type="molecule type" value="Genomic_DNA"/>
</dbReference>
<name>A0AA86TZA7_9EUKA</name>
<keyword evidence="1" id="KW-1133">Transmembrane helix</keyword>
<dbReference type="Proteomes" id="UP001642409">
    <property type="component" value="Unassembled WGS sequence"/>
</dbReference>
<accession>A0AA86TZA7</accession>
<evidence type="ECO:0000313" key="3">
    <source>
        <dbReference type="EMBL" id="CAI9935665.1"/>
    </source>
</evidence>
<dbReference type="EMBL" id="CATOUU010000619">
    <property type="protein sequence ID" value="CAI9935665.1"/>
    <property type="molecule type" value="Genomic_DNA"/>
</dbReference>
<keyword evidence="6" id="KW-1185">Reference proteome</keyword>
<keyword evidence="1" id="KW-0472">Membrane</keyword>
<dbReference type="EMBL" id="CATOUU010000065">
    <property type="protein sequence ID" value="CAI9915168.1"/>
    <property type="molecule type" value="Genomic_DNA"/>
</dbReference>
<organism evidence="3">
    <name type="scientific">Hexamita inflata</name>
    <dbReference type="NCBI Taxonomy" id="28002"/>
    <lineage>
        <taxon>Eukaryota</taxon>
        <taxon>Metamonada</taxon>
        <taxon>Diplomonadida</taxon>
        <taxon>Hexamitidae</taxon>
        <taxon>Hexamitinae</taxon>
        <taxon>Hexamita</taxon>
    </lineage>
</organism>
<evidence type="ECO:0000313" key="5">
    <source>
        <dbReference type="EMBL" id="CAL6115072.1"/>
    </source>
</evidence>
<evidence type="ECO:0000313" key="6">
    <source>
        <dbReference type="Proteomes" id="UP001642409"/>
    </source>
</evidence>
<comment type="caution">
    <text evidence="3">The sequence shown here is derived from an EMBL/GenBank/DDBJ whole genome shotgun (WGS) entry which is preliminary data.</text>
</comment>
<evidence type="ECO:0000313" key="4">
    <source>
        <dbReference type="EMBL" id="CAL6111442.1"/>
    </source>
</evidence>
<sequence>MKQRTHAGTQQHCLLLLQERKRTLRFQLQKEVRSINFLALLTKISSVRTLYVVISMQATSSIELNRKLMKFSKRLKKIVLIIMEDAIVGWVHLVKLLLLVGLTSFEQLIYF</sequence>
<dbReference type="EMBL" id="CAXDID020000853">
    <property type="protein sequence ID" value="CAL6115072.1"/>
    <property type="molecule type" value="Genomic_DNA"/>
</dbReference>
<reference evidence="3" key="1">
    <citation type="submission" date="2023-06" db="EMBL/GenBank/DDBJ databases">
        <authorList>
            <person name="Kurt Z."/>
        </authorList>
    </citation>
    <scope>NUCLEOTIDE SEQUENCE</scope>
</reference>
<gene>
    <name evidence="3" type="ORF">HINF_LOCUS23310</name>
    <name evidence="2" type="ORF">HINF_LOCUS2813</name>
    <name evidence="4" type="ORF">HINF_LOCUS76399</name>
    <name evidence="5" type="ORF">HINF_LOCUS78462</name>
</gene>
<reference evidence="4 6" key="2">
    <citation type="submission" date="2024-07" db="EMBL/GenBank/DDBJ databases">
        <authorList>
            <person name="Akdeniz Z."/>
        </authorList>
    </citation>
    <scope>NUCLEOTIDE SEQUENCE [LARGE SCALE GENOMIC DNA]</scope>
</reference>
<proteinExistence type="predicted"/>
<feature type="transmembrane region" description="Helical" evidence="1">
    <location>
        <begin position="78"/>
        <end position="102"/>
    </location>
</feature>